<dbReference type="PANTHER" id="PTHR46599">
    <property type="entry name" value="PIGGYBAC TRANSPOSABLE ELEMENT-DERIVED PROTEIN 4"/>
    <property type="match status" value="1"/>
</dbReference>
<name>A0A9W7CQF7_9STRA</name>
<dbReference type="PANTHER" id="PTHR46599:SF3">
    <property type="entry name" value="PIGGYBAC TRANSPOSABLE ELEMENT-DERIVED PROTEIN 4"/>
    <property type="match status" value="1"/>
</dbReference>
<sequence length="257" mass="29051">MFFTREFRDTLQSWTNEMLKEKGKPEATVFEMDAYIGLEITMNIIPLAEIKELWSQNICVGQPHFNKTMAQNCFETIRARFQVHAPGSVPVLRREQGPLWHSRRLLAQVQQIFAAIAVPVGAISLDEITVRTKARSGAKTYMPSKPDKYGVRFYGVVGWDSLYAFSVWDNASGNHTRTIPAERYVGVVPSLRTALFRTLDRTEIPLKRKDASALWVAMCGHLTKTFPAQVLAGCLCAIISTRGTTWLKHCLFLLTAR</sequence>
<keyword evidence="3" id="KW-1185">Reference proteome</keyword>
<dbReference type="Proteomes" id="UP001165121">
    <property type="component" value="Unassembled WGS sequence"/>
</dbReference>
<evidence type="ECO:0000313" key="2">
    <source>
        <dbReference type="EMBL" id="GMF34516.1"/>
    </source>
</evidence>
<dbReference type="EMBL" id="BSXT01000814">
    <property type="protein sequence ID" value="GMF34516.1"/>
    <property type="molecule type" value="Genomic_DNA"/>
</dbReference>
<dbReference type="OrthoDB" id="124756at2759"/>
<proteinExistence type="predicted"/>
<comment type="caution">
    <text evidence="2">The sequence shown here is derived from an EMBL/GenBank/DDBJ whole genome shotgun (WGS) entry which is preliminary data.</text>
</comment>
<dbReference type="Pfam" id="PF13843">
    <property type="entry name" value="DDE_Tnp_1_7"/>
    <property type="match status" value="1"/>
</dbReference>
<gene>
    <name evidence="2" type="ORF">Pfra01_000889100</name>
</gene>
<dbReference type="InterPro" id="IPR029526">
    <property type="entry name" value="PGBD"/>
</dbReference>
<accession>A0A9W7CQF7</accession>
<dbReference type="AlphaFoldDB" id="A0A9W7CQF7"/>
<reference evidence="2" key="1">
    <citation type="submission" date="2023-04" db="EMBL/GenBank/DDBJ databases">
        <title>Phytophthora fragariaefolia NBRC 109709.</title>
        <authorList>
            <person name="Ichikawa N."/>
            <person name="Sato H."/>
            <person name="Tonouchi N."/>
        </authorList>
    </citation>
    <scope>NUCLEOTIDE SEQUENCE</scope>
    <source>
        <strain evidence="2">NBRC 109709</strain>
    </source>
</reference>
<evidence type="ECO:0000313" key="3">
    <source>
        <dbReference type="Proteomes" id="UP001165121"/>
    </source>
</evidence>
<organism evidence="2 3">
    <name type="scientific">Phytophthora fragariaefolia</name>
    <dbReference type="NCBI Taxonomy" id="1490495"/>
    <lineage>
        <taxon>Eukaryota</taxon>
        <taxon>Sar</taxon>
        <taxon>Stramenopiles</taxon>
        <taxon>Oomycota</taxon>
        <taxon>Peronosporomycetes</taxon>
        <taxon>Peronosporales</taxon>
        <taxon>Peronosporaceae</taxon>
        <taxon>Phytophthora</taxon>
    </lineage>
</organism>
<evidence type="ECO:0000259" key="1">
    <source>
        <dbReference type="Pfam" id="PF13843"/>
    </source>
</evidence>
<protein>
    <submittedName>
        <fullName evidence="2">Unnamed protein product</fullName>
    </submittedName>
</protein>
<feature type="domain" description="PiggyBac transposable element-derived protein" evidence="1">
    <location>
        <begin position="1"/>
        <end position="162"/>
    </location>
</feature>